<keyword evidence="4" id="KW-1185">Reference proteome</keyword>
<sequence length="358" mass="38472">MRALSALALLSLAASAASNPTVVDQSTTNMNVHKLASTDPSVAHLAVTVERVDRLVEDEDGSILAAKIVDITLFFDVNEDSILINGVPVEAGISKVLVESATLAQGPAKLMPAEMLDAAFDAGIAALEVHVVAENKALTVNELAAIPLTTKSDSKDGEEEGIAALVESDEVYEVRRFTIAARVLELNGVKVKETTFIRQTLDIIHDGTILRSPCSSSEDALIAIPADQSQDNGLGEYVTTLDATIESPEMDAEEYIHSAGSSSYSPCHGKLAAAWDKVPKAARIAISAFTGSILLLLFFIALPLGLYLQYREKRYARLALQDEEENAHYDSNPFQEPYVAADEKAHFVEPSPAYSTQE</sequence>
<keyword evidence="1" id="KW-0472">Membrane</keyword>
<dbReference type="AlphaFoldDB" id="A0A4P9Y8A3"/>
<keyword evidence="1" id="KW-0812">Transmembrane</keyword>
<feature type="signal peptide" evidence="2">
    <location>
        <begin position="1"/>
        <end position="18"/>
    </location>
</feature>
<accession>A0A4P9Y8A3</accession>
<evidence type="ECO:0000313" key="3">
    <source>
        <dbReference type="EMBL" id="RKP15387.1"/>
    </source>
</evidence>
<dbReference type="Proteomes" id="UP000267251">
    <property type="component" value="Unassembled WGS sequence"/>
</dbReference>
<evidence type="ECO:0000313" key="4">
    <source>
        <dbReference type="Proteomes" id="UP000267251"/>
    </source>
</evidence>
<dbReference type="EMBL" id="KZ987736">
    <property type="protein sequence ID" value="RKP15387.1"/>
    <property type="molecule type" value="Genomic_DNA"/>
</dbReference>
<evidence type="ECO:0000256" key="2">
    <source>
        <dbReference type="SAM" id="SignalP"/>
    </source>
</evidence>
<dbReference type="OrthoDB" id="5561232at2759"/>
<gene>
    <name evidence="3" type="ORF">BJ684DRAFT_14367</name>
</gene>
<feature type="chain" id="PRO_5021013281" evidence="2">
    <location>
        <begin position="19"/>
        <end position="358"/>
    </location>
</feature>
<reference evidence="4" key="1">
    <citation type="journal article" date="2018" name="Nat. Microbiol.">
        <title>Leveraging single-cell genomics to expand the fungal tree of life.</title>
        <authorList>
            <person name="Ahrendt S.R."/>
            <person name="Quandt C.A."/>
            <person name="Ciobanu D."/>
            <person name="Clum A."/>
            <person name="Salamov A."/>
            <person name="Andreopoulos B."/>
            <person name="Cheng J.F."/>
            <person name="Woyke T."/>
            <person name="Pelin A."/>
            <person name="Henrissat B."/>
            <person name="Reynolds N.K."/>
            <person name="Benny G.L."/>
            <person name="Smith M.E."/>
            <person name="James T.Y."/>
            <person name="Grigoriev I.V."/>
        </authorList>
    </citation>
    <scope>NUCLEOTIDE SEQUENCE [LARGE SCALE GENOMIC DNA]</scope>
</reference>
<evidence type="ECO:0000256" key="1">
    <source>
        <dbReference type="SAM" id="Phobius"/>
    </source>
</evidence>
<proteinExistence type="predicted"/>
<name>A0A4P9Y8A3_9FUNG</name>
<organism evidence="3 4">
    <name type="scientific">Piptocephalis cylindrospora</name>
    <dbReference type="NCBI Taxonomy" id="1907219"/>
    <lineage>
        <taxon>Eukaryota</taxon>
        <taxon>Fungi</taxon>
        <taxon>Fungi incertae sedis</taxon>
        <taxon>Zoopagomycota</taxon>
        <taxon>Zoopagomycotina</taxon>
        <taxon>Zoopagomycetes</taxon>
        <taxon>Zoopagales</taxon>
        <taxon>Piptocephalidaceae</taxon>
        <taxon>Piptocephalis</taxon>
    </lineage>
</organism>
<protein>
    <submittedName>
        <fullName evidence="3">Uncharacterized protein</fullName>
    </submittedName>
</protein>
<keyword evidence="1" id="KW-1133">Transmembrane helix</keyword>
<keyword evidence="2" id="KW-0732">Signal</keyword>
<feature type="transmembrane region" description="Helical" evidence="1">
    <location>
        <begin position="284"/>
        <end position="308"/>
    </location>
</feature>